<reference evidence="8 9" key="1">
    <citation type="submission" date="2022-10" db="EMBL/GenBank/DDBJ databases">
        <title>Draft genome sequence of Streptomyces sp. YSPA8.</title>
        <authorList>
            <person name="Moriuchi R."/>
            <person name="Dohra H."/>
            <person name="Yamamura H."/>
            <person name="Kodani S."/>
        </authorList>
    </citation>
    <scope>NUCLEOTIDE SEQUENCE [LARGE SCALE GENOMIC DNA]</scope>
    <source>
        <strain evidence="8 9">YSPA8</strain>
    </source>
</reference>
<comment type="caution">
    <text evidence="6">Lacks conserved residue(s) required for the propagation of feature annotation.</text>
</comment>
<keyword evidence="6" id="KW-0813">Transport</keyword>
<evidence type="ECO:0000256" key="6">
    <source>
        <dbReference type="RuleBase" id="RU361157"/>
    </source>
</evidence>
<dbReference type="InterPro" id="IPR013525">
    <property type="entry name" value="ABC2_TM"/>
</dbReference>
<feature type="transmembrane region" description="Helical" evidence="6">
    <location>
        <begin position="118"/>
        <end position="142"/>
    </location>
</feature>
<gene>
    <name evidence="8" type="ORF">SYYSPA8_02215</name>
</gene>
<accession>A0ABQ5NRT0</accession>
<keyword evidence="2 6" id="KW-0812">Transmembrane</keyword>
<dbReference type="EMBL" id="BSBI01000001">
    <property type="protein sequence ID" value="GLF93062.1"/>
    <property type="molecule type" value="Genomic_DNA"/>
</dbReference>
<feature type="transmembrane region" description="Helical" evidence="6">
    <location>
        <begin position="154"/>
        <end position="175"/>
    </location>
</feature>
<evidence type="ECO:0000256" key="5">
    <source>
        <dbReference type="ARBA" id="ARBA00023251"/>
    </source>
</evidence>
<dbReference type="InterPro" id="IPR000412">
    <property type="entry name" value="ABC_2_transport"/>
</dbReference>
<dbReference type="Proteomes" id="UP001291653">
    <property type="component" value="Unassembled WGS sequence"/>
</dbReference>
<evidence type="ECO:0000313" key="9">
    <source>
        <dbReference type="Proteomes" id="UP001291653"/>
    </source>
</evidence>
<feature type="domain" description="ABC transmembrane type-2" evidence="7">
    <location>
        <begin position="36"/>
        <end position="265"/>
    </location>
</feature>
<evidence type="ECO:0000256" key="2">
    <source>
        <dbReference type="ARBA" id="ARBA00022692"/>
    </source>
</evidence>
<comment type="similarity">
    <text evidence="6">Belongs to the ABC-2 integral membrane protein family.</text>
</comment>
<keyword evidence="9" id="KW-1185">Reference proteome</keyword>
<dbReference type="InterPro" id="IPR047817">
    <property type="entry name" value="ABC2_TM_bact-type"/>
</dbReference>
<comment type="caution">
    <text evidence="8">The sequence shown here is derived from an EMBL/GenBank/DDBJ whole genome shotgun (WGS) entry which is preliminary data.</text>
</comment>
<keyword evidence="4 6" id="KW-0472">Membrane</keyword>
<keyword evidence="5" id="KW-0046">Antibiotic resistance</keyword>
<evidence type="ECO:0000256" key="3">
    <source>
        <dbReference type="ARBA" id="ARBA00022989"/>
    </source>
</evidence>
<dbReference type="InterPro" id="IPR051784">
    <property type="entry name" value="Nod_factor_ABC_transporter"/>
</dbReference>
<keyword evidence="3 6" id="KW-1133">Transmembrane helix</keyword>
<dbReference type="RefSeq" id="WP_323445169.1">
    <property type="nucleotide sequence ID" value="NZ_BSBI01000001.1"/>
</dbReference>
<feature type="transmembrane region" description="Helical" evidence="6">
    <location>
        <begin position="240"/>
        <end position="259"/>
    </location>
</feature>
<dbReference type="PANTHER" id="PTHR43229">
    <property type="entry name" value="NODULATION PROTEIN J"/>
    <property type="match status" value="1"/>
</dbReference>
<dbReference type="PANTHER" id="PTHR43229:SF2">
    <property type="entry name" value="NODULATION PROTEIN J"/>
    <property type="match status" value="1"/>
</dbReference>
<protein>
    <recommendedName>
        <fullName evidence="6">Transport permease protein</fullName>
    </recommendedName>
</protein>
<evidence type="ECO:0000313" key="8">
    <source>
        <dbReference type="EMBL" id="GLF93062.1"/>
    </source>
</evidence>
<evidence type="ECO:0000256" key="4">
    <source>
        <dbReference type="ARBA" id="ARBA00023136"/>
    </source>
</evidence>
<feature type="transmembrane region" description="Helical" evidence="6">
    <location>
        <begin position="77"/>
        <end position="97"/>
    </location>
</feature>
<evidence type="ECO:0000259" key="7">
    <source>
        <dbReference type="PROSITE" id="PS51012"/>
    </source>
</evidence>
<dbReference type="Pfam" id="PF01061">
    <property type="entry name" value="ABC2_membrane"/>
    <property type="match status" value="1"/>
</dbReference>
<name>A0ABQ5NRT0_9ACTN</name>
<dbReference type="PIRSF" id="PIRSF006648">
    <property type="entry name" value="DrrB"/>
    <property type="match status" value="1"/>
</dbReference>
<proteinExistence type="inferred from homology"/>
<evidence type="ECO:0000256" key="1">
    <source>
        <dbReference type="ARBA" id="ARBA00004141"/>
    </source>
</evidence>
<comment type="subcellular location">
    <subcellularLocation>
        <location evidence="6">Cell membrane</location>
        <topology evidence="6">Multi-pass membrane protein</topology>
    </subcellularLocation>
    <subcellularLocation>
        <location evidence="1">Membrane</location>
        <topology evidence="1">Multi-pass membrane protein</topology>
    </subcellularLocation>
</comment>
<sequence length="269" mass="29018">MTVDLARRPPEPPPPLRGSLAATMYREYCLLTRDRTNLLLAIVPSAVYLLLFATSLANLVGEVRYGGRTVGYAEFTVPAVLLSSMLAAATTAGTSLFQERLGRMDVELWSYPLGTGGYVLGKLLVSTLLILAQTLAALVVALTVLDFRWPPGNWAAALCATGVAALAFNGLYLLLATRFSDFRRFSVTINVVAPVLLFSSPSFYPVDRMAPVLQWLSWANPVTYGIRAIRDGALFGFGAAWPWLLVLAGIAAVTGPLLARSLVARAREL</sequence>
<dbReference type="PROSITE" id="PS51012">
    <property type="entry name" value="ABC_TM2"/>
    <property type="match status" value="1"/>
</dbReference>
<feature type="transmembrane region" description="Helical" evidence="6">
    <location>
        <begin position="38"/>
        <end position="57"/>
    </location>
</feature>
<organism evidence="8 9">
    <name type="scientific">Streptomyces yaizuensis</name>
    <dbReference type="NCBI Taxonomy" id="2989713"/>
    <lineage>
        <taxon>Bacteria</taxon>
        <taxon>Bacillati</taxon>
        <taxon>Actinomycetota</taxon>
        <taxon>Actinomycetes</taxon>
        <taxon>Kitasatosporales</taxon>
        <taxon>Streptomycetaceae</taxon>
        <taxon>Streptomyces</taxon>
    </lineage>
</organism>
<keyword evidence="6" id="KW-1003">Cell membrane</keyword>